<dbReference type="PANTHER" id="PTHR21503">
    <property type="entry name" value="F-BOX-CONTAINING HYPOTHETICAL PROTEIN C.ELEGANS"/>
    <property type="match status" value="1"/>
</dbReference>
<organism evidence="2 3">
    <name type="scientific">Caenorhabditis tropicalis</name>
    <dbReference type="NCBI Taxonomy" id="1561998"/>
    <lineage>
        <taxon>Eukaryota</taxon>
        <taxon>Metazoa</taxon>
        <taxon>Ecdysozoa</taxon>
        <taxon>Nematoda</taxon>
        <taxon>Chromadorea</taxon>
        <taxon>Rhabditida</taxon>
        <taxon>Rhabditina</taxon>
        <taxon>Rhabditomorpha</taxon>
        <taxon>Rhabditoidea</taxon>
        <taxon>Rhabditidae</taxon>
        <taxon>Peloderinae</taxon>
        <taxon>Caenorhabditis</taxon>
    </lineage>
</organism>
<protein>
    <submittedName>
        <fullName evidence="3">FBA_2 domain-containing protein</fullName>
    </submittedName>
</protein>
<feature type="domain" description="Sdz-33 F-box" evidence="1">
    <location>
        <begin position="38"/>
        <end position="101"/>
    </location>
</feature>
<reference evidence="3" key="1">
    <citation type="submission" date="2016-11" db="UniProtKB">
        <authorList>
            <consortium name="WormBaseParasite"/>
        </authorList>
    </citation>
    <scope>IDENTIFICATION</scope>
</reference>
<proteinExistence type="predicted"/>
<dbReference type="Proteomes" id="UP000095282">
    <property type="component" value="Unplaced"/>
</dbReference>
<accession>A0A1I7T0H1</accession>
<keyword evidence="2" id="KW-1185">Reference proteome</keyword>
<dbReference type="InterPro" id="IPR012885">
    <property type="entry name" value="F-box_Sdz-33"/>
</dbReference>
<evidence type="ECO:0000313" key="3">
    <source>
        <dbReference type="WBParaSite" id="Csp11.Scaffold443.g1234.t1"/>
    </source>
</evidence>
<dbReference type="Pfam" id="PF07735">
    <property type="entry name" value="FBA_2"/>
    <property type="match status" value="1"/>
</dbReference>
<name>A0A1I7T0H1_9PELO</name>
<dbReference type="WBParaSite" id="Csp11.Scaffold443.g1234.t1">
    <property type="protein sequence ID" value="Csp11.Scaffold443.g1234.t1"/>
    <property type="gene ID" value="Csp11.Scaffold443.g1234"/>
</dbReference>
<dbReference type="AlphaFoldDB" id="A0A1I7T0H1"/>
<sequence>MIYVENCRKKLADYEIKGAGRTKGLQLCSDLPKNYDLTLTKDYEYIRVERGTGLTMNNILNLSKRSKEVILDVSMFDSNDLNTFLKYWLDHRIDRLKFLTIRMRWFEASIFNGIESRITEATEKVNYKSYTGELYRLSPGKRLRRGDGVIASFSYDNRTKTLNFGVVA</sequence>
<evidence type="ECO:0000313" key="2">
    <source>
        <dbReference type="Proteomes" id="UP000095282"/>
    </source>
</evidence>
<evidence type="ECO:0000259" key="1">
    <source>
        <dbReference type="Pfam" id="PF07735"/>
    </source>
</evidence>